<dbReference type="GeneID" id="117233543"/>
<feature type="domain" description="Glucose-methanol-choline oxidoreductase N-terminal" evidence="6">
    <location>
        <begin position="309"/>
        <end position="323"/>
    </location>
</feature>
<keyword evidence="4" id="KW-1133">Transmembrane helix</keyword>
<proteinExistence type="inferred from homology"/>
<comment type="cofactor">
    <cofactor evidence="2">
        <name>FAD</name>
        <dbReference type="ChEBI" id="CHEBI:57692"/>
    </cofactor>
</comment>
<dbReference type="PROSITE" id="PS00624">
    <property type="entry name" value="GMC_OXRED_2"/>
    <property type="match status" value="1"/>
</dbReference>
<dbReference type="SUPFAM" id="SSF54373">
    <property type="entry name" value="FAD-linked reductases, C-terminal domain"/>
    <property type="match status" value="1"/>
</dbReference>
<dbReference type="Pfam" id="PF05199">
    <property type="entry name" value="GMC_oxred_C"/>
    <property type="match status" value="1"/>
</dbReference>
<dbReference type="Pfam" id="PF00732">
    <property type="entry name" value="GMC_oxred_N"/>
    <property type="match status" value="1"/>
</dbReference>
<evidence type="ECO:0000259" key="6">
    <source>
        <dbReference type="PROSITE" id="PS00624"/>
    </source>
</evidence>
<dbReference type="PROSITE" id="PS00623">
    <property type="entry name" value="GMC_OXRED_1"/>
    <property type="match status" value="1"/>
</dbReference>
<feature type="binding site" evidence="2">
    <location>
        <position position="135"/>
    </location>
    <ligand>
        <name>FAD</name>
        <dbReference type="ChEBI" id="CHEBI:57692"/>
    </ligand>
</feature>
<dbReference type="InterPro" id="IPR000172">
    <property type="entry name" value="GMC_OxRdtase_N"/>
</dbReference>
<dbReference type="GO" id="GO:0050660">
    <property type="term" value="F:flavin adenine dinucleotide binding"/>
    <property type="evidence" value="ECO:0007669"/>
    <property type="project" value="InterPro"/>
</dbReference>
<evidence type="ECO:0000259" key="5">
    <source>
        <dbReference type="PROSITE" id="PS00623"/>
    </source>
</evidence>
<dbReference type="PANTHER" id="PTHR11552">
    <property type="entry name" value="GLUCOSE-METHANOL-CHOLINE GMC OXIDOREDUCTASE"/>
    <property type="match status" value="1"/>
</dbReference>
<keyword evidence="4" id="KW-0812">Transmembrane</keyword>
<dbReference type="InterPro" id="IPR036188">
    <property type="entry name" value="FAD/NAD-bd_sf"/>
</dbReference>
<dbReference type="AlphaFoldDB" id="A0A6J3K9Q3"/>
<feature type="binding site" evidence="2">
    <location>
        <position position="584"/>
    </location>
    <ligand>
        <name>FAD</name>
        <dbReference type="ChEBI" id="CHEBI:57692"/>
    </ligand>
</feature>
<dbReference type="Gene3D" id="3.30.560.10">
    <property type="entry name" value="Glucose Oxidase, domain 3"/>
    <property type="match status" value="1"/>
</dbReference>
<feature type="transmembrane region" description="Helical" evidence="4">
    <location>
        <begin position="20"/>
        <end position="38"/>
    </location>
</feature>
<dbReference type="RefSeq" id="XP_033349827.1">
    <property type="nucleotide sequence ID" value="XM_033493936.1"/>
</dbReference>
<keyword evidence="4" id="KW-0472">Membrane</keyword>
<gene>
    <name evidence="8" type="primary">LOC117233543</name>
</gene>
<reference evidence="8" key="1">
    <citation type="submission" date="2025-08" db="UniProtKB">
        <authorList>
            <consortium name="RefSeq"/>
        </authorList>
    </citation>
    <scope>IDENTIFICATION</scope>
    <source>
        <tissue evidence="8">Muscle</tissue>
    </source>
</reference>
<evidence type="ECO:0000313" key="8">
    <source>
        <dbReference type="RefSeq" id="XP_033349827.1"/>
    </source>
</evidence>
<dbReference type="PIRSF" id="PIRSF000137">
    <property type="entry name" value="Alcohol_oxidase"/>
    <property type="match status" value="1"/>
</dbReference>
<protein>
    <submittedName>
        <fullName evidence="8">Glucose dehydrogenase [FAD, quinone]-like isoform X1</fullName>
    </submittedName>
</protein>
<evidence type="ECO:0000313" key="7">
    <source>
        <dbReference type="Proteomes" id="UP000504631"/>
    </source>
</evidence>
<sequence>MYKMDVRHIIFGGMKSEPIASVLSMLISILLYIMYSIGPYSTTNIPTKSLMSSYDFIVVGGGSAGAVIASRLSEVEDWNVLLLEAGGDGNALYDVPILAANLQLAEIDWKYKVETNENFCRAMKEGRCFWPRGKVIGGSSAINYMLYVRGNRKDYDIWEQLGNPGWSYENVLGYFKKSEDNQNHFYTETPYHSTGGYLTVQESPWHTPLADAFIRAGQEMGYENRDINGERHTGFMIPQGTIRHGSRCSTAKAFLRPARNRKNLHVAMEAHVTKILIEPSSKRVYGVEFVRDGETLRIRADKEVIVSGGAINSPQLLMLSGIGPEEHLSEHGIPVIQDLKVGHNLQDHIVAGGITFLVNEEISLIESRMYDIRNVLEYVLYGDGPLTGLGGIEGLAFVNTKYANTSDDFPDIQLHFSAGGTNSDNGRHIRKVHGLTKEFYDAVYGELNDKDVWGVLPTLLRPKSKGVIKLRSNDPFDHPLIYANHFEEPEDMATLIEGVKFVFEMSKTASFRRYGSETNPKPFPGCKHIPMYSDPYWECMIRFYSMTLYHPVGTCKMGPSSDPKAVVDPRLRVYGVTGLRVIDGSIMPNIVSGNTNAPIIMIAEKGSDMVKAEWLGERTSK</sequence>
<comment type="similarity">
    <text evidence="1 3">Belongs to the GMC oxidoreductase family.</text>
</comment>
<keyword evidence="2 3" id="KW-0274">FAD</keyword>
<dbReference type="Proteomes" id="UP000504631">
    <property type="component" value="Unplaced"/>
</dbReference>
<dbReference type="SUPFAM" id="SSF51905">
    <property type="entry name" value="FAD/NAD(P)-binding domain"/>
    <property type="match status" value="1"/>
</dbReference>
<dbReference type="Gene3D" id="3.50.50.60">
    <property type="entry name" value="FAD/NAD(P)-binding domain"/>
    <property type="match status" value="1"/>
</dbReference>
<accession>A0A6J3K9Q3</accession>
<evidence type="ECO:0000256" key="3">
    <source>
        <dbReference type="RuleBase" id="RU003968"/>
    </source>
</evidence>
<feature type="binding site" evidence="2">
    <location>
        <position position="272"/>
    </location>
    <ligand>
        <name>FAD</name>
        <dbReference type="ChEBI" id="CHEBI:57692"/>
    </ligand>
</feature>
<evidence type="ECO:0000256" key="2">
    <source>
        <dbReference type="PIRSR" id="PIRSR000137-2"/>
    </source>
</evidence>
<dbReference type="PANTHER" id="PTHR11552:SF227">
    <property type="entry name" value="GLUCOSE DEHYDROGENASE [FAD, QUINONE]-LIKE PROTEIN"/>
    <property type="match status" value="1"/>
</dbReference>
<keyword evidence="7" id="KW-1185">Reference proteome</keyword>
<feature type="domain" description="Glucose-methanol-choline oxidoreductase N-terminal" evidence="5">
    <location>
        <begin position="133"/>
        <end position="156"/>
    </location>
</feature>
<dbReference type="InterPro" id="IPR012132">
    <property type="entry name" value="GMC_OxRdtase"/>
</dbReference>
<name>A0A6J3K9Q3_9HYME</name>
<dbReference type="GO" id="GO:0016614">
    <property type="term" value="F:oxidoreductase activity, acting on CH-OH group of donors"/>
    <property type="evidence" value="ECO:0007669"/>
    <property type="project" value="InterPro"/>
</dbReference>
<organism evidence="7 8">
    <name type="scientific">Bombus vosnesenskii</name>
    <dbReference type="NCBI Taxonomy" id="207650"/>
    <lineage>
        <taxon>Eukaryota</taxon>
        <taxon>Metazoa</taxon>
        <taxon>Ecdysozoa</taxon>
        <taxon>Arthropoda</taxon>
        <taxon>Hexapoda</taxon>
        <taxon>Insecta</taxon>
        <taxon>Pterygota</taxon>
        <taxon>Neoptera</taxon>
        <taxon>Endopterygota</taxon>
        <taxon>Hymenoptera</taxon>
        <taxon>Apocrita</taxon>
        <taxon>Aculeata</taxon>
        <taxon>Apoidea</taxon>
        <taxon>Anthophila</taxon>
        <taxon>Apidae</taxon>
        <taxon>Bombus</taxon>
        <taxon>Pyrobombus</taxon>
    </lineage>
</organism>
<keyword evidence="3" id="KW-0285">Flavoprotein</keyword>
<evidence type="ECO:0000256" key="4">
    <source>
        <dbReference type="SAM" id="Phobius"/>
    </source>
</evidence>
<dbReference type="KEGG" id="bvk:117233543"/>
<dbReference type="InterPro" id="IPR007867">
    <property type="entry name" value="GMC_OxRtase_C"/>
</dbReference>
<evidence type="ECO:0000256" key="1">
    <source>
        <dbReference type="ARBA" id="ARBA00010790"/>
    </source>
</evidence>